<organism evidence="2 3">
    <name type="scientific">Candidatus Terrybacteria bacterium RIFCSPHIGHO2_01_FULL_48_17</name>
    <dbReference type="NCBI Taxonomy" id="1802362"/>
    <lineage>
        <taxon>Bacteria</taxon>
        <taxon>Candidatus Terryibacteriota</taxon>
    </lineage>
</organism>
<dbReference type="Proteomes" id="UP000177629">
    <property type="component" value="Unassembled WGS sequence"/>
</dbReference>
<feature type="region of interest" description="Disordered" evidence="1">
    <location>
        <begin position="1"/>
        <end position="36"/>
    </location>
</feature>
<feature type="compositionally biased region" description="Basic and acidic residues" evidence="1">
    <location>
        <begin position="17"/>
        <end position="28"/>
    </location>
</feature>
<proteinExistence type="predicted"/>
<reference evidence="2 3" key="1">
    <citation type="journal article" date="2016" name="Nat. Commun.">
        <title>Thousands of microbial genomes shed light on interconnected biogeochemical processes in an aquifer system.</title>
        <authorList>
            <person name="Anantharaman K."/>
            <person name="Brown C.T."/>
            <person name="Hug L.A."/>
            <person name="Sharon I."/>
            <person name="Castelle C.J."/>
            <person name="Probst A.J."/>
            <person name="Thomas B.C."/>
            <person name="Singh A."/>
            <person name="Wilkins M.J."/>
            <person name="Karaoz U."/>
            <person name="Brodie E.L."/>
            <person name="Williams K.H."/>
            <person name="Hubbard S.S."/>
            <person name="Banfield J.F."/>
        </authorList>
    </citation>
    <scope>NUCLEOTIDE SEQUENCE [LARGE SCALE GENOMIC DNA]</scope>
</reference>
<dbReference type="AlphaFoldDB" id="A0A1G2PIZ4"/>
<comment type="caution">
    <text evidence="2">The sequence shown here is derived from an EMBL/GenBank/DDBJ whole genome shotgun (WGS) entry which is preliminary data.</text>
</comment>
<accession>A0A1G2PIZ4</accession>
<dbReference type="EMBL" id="MHSS01000014">
    <property type="protein sequence ID" value="OHA47749.1"/>
    <property type="molecule type" value="Genomic_DNA"/>
</dbReference>
<evidence type="ECO:0000313" key="3">
    <source>
        <dbReference type="Proteomes" id="UP000177629"/>
    </source>
</evidence>
<evidence type="ECO:0000313" key="2">
    <source>
        <dbReference type="EMBL" id="OHA47749.1"/>
    </source>
</evidence>
<gene>
    <name evidence="2" type="ORF">A2806_01475</name>
</gene>
<sequence>MPRETGPSPEEMGIDPESMKTPEQRAREGSAQSFFESHGREWRVGDSVSLIGAGGRTVEDWNIKSFGKRFAVLARMEGNAEQRKLASLEEVGGSIPDDETIRRVTGT</sequence>
<name>A0A1G2PIZ4_9BACT</name>
<protein>
    <submittedName>
        <fullName evidence="2">Uncharacterized protein</fullName>
    </submittedName>
</protein>
<dbReference type="STRING" id="1802362.A2806_01475"/>
<evidence type="ECO:0000256" key="1">
    <source>
        <dbReference type="SAM" id="MobiDB-lite"/>
    </source>
</evidence>